<reference evidence="3 4" key="1">
    <citation type="submission" date="2019-01" db="EMBL/GenBank/DDBJ databases">
        <title>Lujinxingia litoralis gen. nov., sp. nov. and Lujinxingia sediminis gen. nov., sp. nov., new members in the order Bradymonadales, isolated from coastal sediment.</title>
        <authorList>
            <person name="Li C.-M."/>
        </authorList>
    </citation>
    <scope>NUCLEOTIDE SEQUENCE [LARGE SCALE GENOMIC DNA]</scope>
    <source>
        <strain evidence="3 4">SEH01</strain>
    </source>
</reference>
<evidence type="ECO:0000256" key="1">
    <source>
        <dbReference type="SAM" id="MobiDB-lite"/>
    </source>
</evidence>
<evidence type="ECO:0000313" key="4">
    <source>
        <dbReference type="Proteomes" id="UP000282926"/>
    </source>
</evidence>
<feature type="region of interest" description="Disordered" evidence="1">
    <location>
        <begin position="90"/>
        <end position="121"/>
    </location>
</feature>
<evidence type="ECO:0000256" key="2">
    <source>
        <dbReference type="SAM" id="SignalP"/>
    </source>
</evidence>
<keyword evidence="4" id="KW-1185">Reference proteome</keyword>
<gene>
    <name evidence="3" type="ORF">EA187_08960</name>
</gene>
<dbReference type="EMBL" id="SADD01000003">
    <property type="protein sequence ID" value="RVU45877.1"/>
    <property type="molecule type" value="Genomic_DNA"/>
</dbReference>
<proteinExistence type="predicted"/>
<dbReference type="Proteomes" id="UP000282926">
    <property type="component" value="Unassembled WGS sequence"/>
</dbReference>
<feature type="chain" id="PRO_5047467898" description="DUF4398 domain-containing protein" evidence="2">
    <location>
        <begin position="37"/>
        <end position="121"/>
    </location>
</feature>
<evidence type="ECO:0008006" key="5">
    <source>
        <dbReference type="Google" id="ProtNLM"/>
    </source>
</evidence>
<name>A0ABY0CU77_9DELT</name>
<protein>
    <recommendedName>
        <fullName evidence="5">DUF4398 domain-containing protein</fullName>
    </recommendedName>
</protein>
<accession>A0ABY0CU77</accession>
<comment type="caution">
    <text evidence="3">The sequence shown here is derived from an EMBL/GenBank/DDBJ whole genome shotgun (WGS) entry which is preliminary data.</text>
</comment>
<evidence type="ECO:0000313" key="3">
    <source>
        <dbReference type="EMBL" id="RVU45877.1"/>
    </source>
</evidence>
<organism evidence="3 4">
    <name type="scientific">Lujinxingia sediminis</name>
    <dbReference type="NCBI Taxonomy" id="2480984"/>
    <lineage>
        <taxon>Bacteria</taxon>
        <taxon>Deltaproteobacteria</taxon>
        <taxon>Bradymonadales</taxon>
        <taxon>Lujinxingiaceae</taxon>
        <taxon>Lujinxingia</taxon>
    </lineage>
</organism>
<sequence>MRSTLSTKPVTLLRLRGNALLLMAWALLGAPGCERAQEVDPDVARRHAELRGRVRADDVRRVADERIFLHPNSERQRAARKAQLMLDELIERAPHTQEERPDAVPGESPALESTGRERKEE</sequence>
<dbReference type="RefSeq" id="WP_127780033.1">
    <property type="nucleotide sequence ID" value="NZ_SADD01000003.1"/>
</dbReference>
<keyword evidence="2" id="KW-0732">Signal</keyword>
<feature type="signal peptide" evidence="2">
    <location>
        <begin position="1"/>
        <end position="36"/>
    </location>
</feature>
<feature type="compositionally biased region" description="Basic and acidic residues" evidence="1">
    <location>
        <begin position="90"/>
        <end position="102"/>
    </location>
</feature>